<evidence type="ECO:0000256" key="3">
    <source>
        <dbReference type="ARBA" id="ARBA00022679"/>
    </source>
</evidence>
<dbReference type="Proteomes" id="UP000051497">
    <property type="component" value="Unassembled WGS sequence"/>
</dbReference>
<evidence type="ECO:0000256" key="1">
    <source>
        <dbReference type="ARBA" id="ARBA00001946"/>
    </source>
</evidence>
<evidence type="ECO:0000313" key="17">
    <source>
        <dbReference type="EMBL" id="MCS5712603.1"/>
    </source>
</evidence>
<evidence type="ECO:0000256" key="5">
    <source>
        <dbReference type="ARBA" id="ARBA00022741"/>
    </source>
</evidence>
<dbReference type="PATRIC" id="fig|1590043.3.peg.615"/>
<evidence type="ECO:0000256" key="13">
    <source>
        <dbReference type="ARBA" id="ARBA00047883"/>
    </source>
</evidence>
<comment type="catalytic activity">
    <reaction evidence="12">
        <text>2-(2-carboxy-4-methylthiazol-5-yl)ethyl phosphate + 4-amino-2-methyl-5-(diphosphooxymethyl)pyrimidine + 2 H(+) = thiamine phosphate + CO2 + diphosphate</text>
        <dbReference type="Rhea" id="RHEA:47848"/>
        <dbReference type="ChEBI" id="CHEBI:15378"/>
        <dbReference type="ChEBI" id="CHEBI:16526"/>
        <dbReference type="ChEBI" id="CHEBI:33019"/>
        <dbReference type="ChEBI" id="CHEBI:37575"/>
        <dbReference type="ChEBI" id="CHEBI:57841"/>
        <dbReference type="ChEBI" id="CHEBI:62890"/>
        <dbReference type="EC" id="2.5.1.3"/>
    </reaction>
</comment>
<dbReference type="InterPro" id="IPR013749">
    <property type="entry name" value="PM/HMP-P_kinase-1"/>
</dbReference>
<dbReference type="PANTHER" id="PTHR20858">
    <property type="entry name" value="PHOSPHOMETHYLPYRIMIDINE KINASE"/>
    <property type="match status" value="1"/>
</dbReference>
<dbReference type="GO" id="GO:0009228">
    <property type="term" value="P:thiamine biosynthetic process"/>
    <property type="evidence" value="ECO:0007669"/>
    <property type="project" value="UniProtKB-KW"/>
</dbReference>
<keyword evidence="8" id="KW-0460">Magnesium</keyword>
<dbReference type="UniPathway" id="UPA00060">
    <property type="reaction ID" value="UER00138"/>
</dbReference>
<dbReference type="EC" id="2.7.1.49" evidence="17"/>
<dbReference type="InterPro" id="IPR022998">
    <property type="entry name" value="ThiamineP_synth_TenI"/>
</dbReference>
<dbReference type="STRING" id="295108.HT99x_00613"/>
<dbReference type="CDD" id="cd00564">
    <property type="entry name" value="TMP_TenI"/>
    <property type="match status" value="1"/>
</dbReference>
<dbReference type="Gene3D" id="3.20.20.70">
    <property type="entry name" value="Aldolase class I"/>
    <property type="match status" value="1"/>
</dbReference>
<organism evidence="16">
    <name type="scientific">Candidatus Berkiella aquae</name>
    <dbReference type="NCBI Taxonomy" id="295108"/>
    <lineage>
        <taxon>Bacteria</taxon>
        <taxon>Pseudomonadati</taxon>
        <taxon>Pseudomonadota</taxon>
        <taxon>Gammaproteobacteria</taxon>
        <taxon>Candidatus Berkiellales</taxon>
        <taxon>Candidatus Berkiellaceae</taxon>
        <taxon>Candidatus Berkiella</taxon>
    </lineage>
</organism>
<keyword evidence="6 17" id="KW-0418">Kinase</keyword>
<protein>
    <submittedName>
        <fullName evidence="17">Bifunctional hydroxymethylpyrimidine kinase/phosphomethylpyrimidine kinase</fullName>
        <ecNumber evidence="17">2.7.1.49</ecNumber>
        <ecNumber evidence="17">2.7.4.7</ecNumber>
    </submittedName>
    <submittedName>
        <fullName evidence="16">Thiamine-phosphate synthase</fullName>
        <ecNumber evidence="16">2.5.1.3</ecNumber>
    </submittedName>
</protein>
<dbReference type="EC" id="2.5.1.3" evidence="16"/>
<feature type="domain" description="Pyridoxamine kinase/Phosphomethylpyrimidine kinase" evidence="15">
    <location>
        <begin position="21"/>
        <end position="254"/>
    </location>
</feature>
<accession>A0A0Q9YWU1</accession>
<evidence type="ECO:0000256" key="10">
    <source>
        <dbReference type="ARBA" id="ARBA00023268"/>
    </source>
</evidence>
<keyword evidence="3 16" id="KW-0808">Transferase</keyword>
<evidence type="ECO:0000256" key="7">
    <source>
        <dbReference type="ARBA" id="ARBA00022840"/>
    </source>
</evidence>
<dbReference type="GO" id="GO:0004789">
    <property type="term" value="F:thiamine-phosphate diphosphorylase activity"/>
    <property type="evidence" value="ECO:0007669"/>
    <property type="project" value="UniProtKB-EC"/>
</dbReference>
<dbReference type="NCBIfam" id="TIGR00693">
    <property type="entry name" value="thiE"/>
    <property type="match status" value="1"/>
</dbReference>
<dbReference type="Pfam" id="PF08543">
    <property type="entry name" value="Phos_pyr_kin"/>
    <property type="match status" value="1"/>
</dbReference>
<comment type="caution">
    <text evidence="16">The sequence shown here is derived from an EMBL/GenBank/DDBJ whole genome shotgun (WGS) entry which is preliminary data.</text>
</comment>
<dbReference type="Pfam" id="PF02581">
    <property type="entry name" value="TMP-TENI"/>
    <property type="match status" value="1"/>
</dbReference>
<dbReference type="AlphaFoldDB" id="A0A0Q9YWU1"/>
<dbReference type="EMBL" id="LKAJ01000002">
    <property type="protein sequence ID" value="KRG22194.1"/>
    <property type="molecule type" value="Genomic_DNA"/>
</dbReference>
<comment type="catalytic activity">
    <reaction evidence="11">
        <text>4-methyl-5-(2-phosphooxyethyl)-thiazole + 4-amino-2-methyl-5-(diphosphooxymethyl)pyrimidine + H(+) = thiamine phosphate + diphosphate</text>
        <dbReference type="Rhea" id="RHEA:22328"/>
        <dbReference type="ChEBI" id="CHEBI:15378"/>
        <dbReference type="ChEBI" id="CHEBI:33019"/>
        <dbReference type="ChEBI" id="CHEBI:37575"/>
        <dbReference type="ChEBI" id="CHEBI:57841"/>
        <dbReference type="ChEBI" id="CHEBI:58296"/>
        <dbReference type="EC" id="2.5.1.3"/>
    </reaction>
</comment>
<dbReference type="FunFam" id="3.20.20.70:FF:000064">
    <property type="entry name" value="Thiamine-phosphate synthase"/>
    <property type="match status" value="1"/>
</dbReference>
<evidence type="ECO:0000256" key="4">
    <source>
        <dbReference type="ARBA" id="ARBA00022723"/>
    </source>
</evidence>
<dbReference type="RefSeq" id="WP_075065255.1">
    <property type="nucleotide sequence ID" value="NZ_LKAJ02000001.1"/>
</dbReference>
<reference evidence="16" key="1">
    <citation type="submission" date="2015-09" db="EMBL/GenBank/DDBJ databases">
        <title>Draft Genome Sequences of Two Novel Amoeba-resistant Intranuclear Bacteria, Candidatus Berkiella cookevillensis and Candidatus Berkiella aquae.</title>
        <authorList>
            <person name="Mehari Y.T."/>
            <person name="Arivett B.A."/>
            <person name="Farone A.L."/>
            <person name="Gunderson J.H."/>
            <person name="Farone M.B."/>
        </authorList>
    </citation>
    <scope>NUCLEOTIDE SEQUENCE [LARGE SCALE GENOMIC DNA]</scope>
    <source>
        <strain evidence="16">HT99</strain>
    </source>
</reference>
<dbReference type="InterPro" id="IPR036206">
    <property type="entry name" value="ThiamineP_synth_sf"/>
</dbReference>
<keyword evidence="10" id="KW-0511">Multifunctional enzyme</keyword>
<evidence type="ECO:0000256" key="6">
    <source>
        <dbReference type="ARBA" id="ARBA00022777"/>
    </source>
</evidence>
<dbReference type="GO" id="GO:0046872">
    <property type="term" value="F:metal ion binding"/>
    <property type="evidence" value="ECO:0007669"/>
    <property type="project" value="UniProtKB-KW"/>
</dbReference>
<evidence type="ECO:0000256" key="8">
    <source>
        <dbReference type="ARBA" id="ARBA00022842"/>
    </source>
</evidence>
<sequence length="485" mass="53427">MFESEKSANKSIDVWTIAGFDPCGGAGLLADRQVFTANGLKSYALMSAQTAQNEHCVTKVDAIEVSFITEQFNLLRQHGWPRVIKVGLLLNVAMVRCLSELLKNFPGILVYDPVMVASSGKPLMQKEVIAELKSYWLSQVNIMTPNIDEATCLSGIAIYSTDDMQKAAYQLCHLGVPEVIIKGGHLGGEWAQDIWCDGQNHCWLTLPRLRVPSLHGSGCQFSAALASGLALGLESQDAFVFAKMQIQQAFTMQSIITHVQESAVYFPWLTQSALFGQHRPTCKPLQQSLGFYTIINDIRWLTKLEAWGVKTIQLRLKEEDAHQRAGKVAQAVKLIDPATTQLFINDDWQAAIKYKAYGVHLGQEDIKQCDMNAIKEAGLRLGISTHSLSELARAKAYQPSYIAFGPIFTTTSKVMAFPAQGLTKLKQWRKWVNEPLVAIGGITTANLETILACKVDSVAVISAVTKAVNPQKACQQFLSSFSART</sequence>
<comment type="pathway">
    <text evidence="2">Cofactor biosynthesis; thiamine diphosphate biosynthesis; thiamine phosphate from 4-amino-2-methyl-5-diphosphomethylpyrimidine and 4-methyl-5-(2-phosphoethyl)-thiazole: step 1/1.</text>
</comment>
<dbReference type="NCBIfam" id="TIGR00097">
    <property type="entry name" value="HMP-P_kinase"/>
    <property type="match status" value="1"/>
</dbReference>
<keyword evidence="4" id="KW-0479">Metal-binding</keyword>
<dbReference type="GO" id="GO:0008972">
    <property type="term" value="F:phosphomethylpyrimidine kinase activity"/>
    <property type="evidence" value="ECO:0007669"/>
    <property type="project" value="UniProtKB-EC"/>
</dbReference>
<dbReference type="EC" id="2.7.4.7" evidence="17"/>
<dbReference type="SUPFAM" id="SSF51391">
    <property type="entry name" value="Thiamin phosphate synthase"/>
    <property type="match status" value="1"/>
</dbReference>
<evidence type="ECO:0000313" key="18">
    <source>
        <dbReference type="Proteomes" id="UP000051497"/>
    </source>
</evidence>
<comment type="catalytic activity">
    <reaction evidence="13">
        <text>2-[(2R,5Z)-2-carboxy-4-methylthiazol-5(2H)-ylidene]ethyl phosphate + 4-amino-2-methyl-5-(diphosphooxymethyl)pyrimidine + 2 H(+) = thiamine phosphate + CO2 + diphosphate</text>
        <dbReference type="Rhea" id="RHEA:47844"/>
        <dbReference type="ChEBI" id="CHEBI:15378"/>
        <dbReference type="ChEBI" id="CHEBI:16526"/>
        <dbReference type="ChEBI" id="CHEBI:33019"/>
        <dbReference type="ChEBI" id="CHEBI:37575"/>
        <dbReference type="ChEBI" id="CHEBI:57841"/>
        <dbReference type="ChEBI" id="CHEBI:62899"/>
        <dbReference type="EC" id="2.5.1.3"/>
    </reaction>
</comment>
<dbReference type="GO" id="GO:0005524">
    <property type="term" value="F:ATP binding"/>
    <property type="evidence" value="ECO:0007669"/>
    <property type="project" value="UniProtKB-KW"/>
</dbReference>
<evidence type="ECO:0000256" key="9">
    <source>
        <dbReference type="ARBA" id="ARBA00022977"/>
    </source>
</evidence>
<evidence type="ECO:0000256" key="2">
    <source>
        <dbReference type="ARBA" id="ARBA00005165"/>
    </source>
</evidence>
<evidence type="ECO:0000259" key="15">
    <source>
        <dbReference type="Pfam" id="PF08543"/>
    </source>
</evidence>
<dbReference type="Gene3D" id="3.40.1190.20">
    <property type="match status" value="1"/>
</dbReference>
<dbReference type="InterPro" id="IPR034291">
    <property type="entry name" value="TMP_synthase"/>
</dbReference>
<dbReference type="EMBL" id="LKAJ02000001">
    <property type="protein sequence ID" value="MCS5712603.1"/>
    <property type="molecule type" value="Genomic_DNA"/>
</dbReference>
<evidence type="ECO:0000313" key="16">
    <source>
        <dbReference type="EMBL" id="KRG22194.1"/>
    </source>
</evidence>
<comment type="cofactor">
    <cofactor evidence="1">
        <name>Mg(2+)</name>
        <dbReference type="ChEBI" id="CHEBI:18420"/>
    </cofactor>
</comment>
<keyword evidence="5" id="KW-0547">Nucleotide-binding</keyword>
<evidence type="ECO:0000256" key="12">
    <source>
        <dbReference type="ARBA" id="ARBA00047851"/>
    </source>
</evidence>
<gene>
    <name evidence="16" type="primary">thiE</name>
    <name evidence="17" type="synonym">thiD</name>
    <name evidence="16" type="ORF">HT99x_00613</name>
    <name evidence="17" type="ORF">HT99x_014275</name>
</gene>
<evidence type="ECO:0000259" key="14">
    <source>
        <dbReference type="Pfam" id="PF02581"/>
    </source>
</evidence>
<dbReference type="CDD" id="cd01169">
    <property type="entry name" value="HMPP_kinase"/>
    <property type="match status" value="1"/>
</dbReference>
<dbReference type="InterPro" id="IPR004399">
    <property type="entry name" value="HMP/HMP-P_kinase_dom"/>
</dbReference>
<dbReference type="InterPro" id="IPR029056">
    <property type="entry name" value="Ribokinase-like"/>
</dbReference>
<proteinExistence type="predicted"/>
<reference evidence="17" key="2">
    <citation type="journal article" date="2016" name="Genome Announc.">
        <title>Draft Genome Sequences of Two Novel Amoeba-Resistant Intranuclear Bacteria, 'Candidatus Berkiella cookevillensis' and 'Candidatus Berkiella aquae'.</title>
        <authorList>
            <person name="Mehari Y.T."/>
            <person name="Arivett B.A."/>
            <person name="Farone A.L."/>
            <person name="Gunderson J.H."/>
            <person name="Farone M.B."/>
        </authorList>
    </citation>
    <scope>NUCLEOTIDE SEQUENCE</scope>
    <source>
        <strain evidence="17">HT99</strain>
    </source>
</reference>
<dbReference type="SUPFAM" id="SSF53613">
    <property type="entry name" value="Ribokinase-like"/>
    <property type="match status" value="1"/>
</dbReference>
<dbReference type="OrthoDB" id="9789949at2"/>
<dbReference type="GO" id="GO:0005829">
    <property type="term" value="C:cytosol"/>
    <property type="evidence" value="ECO:0007669"/>
    <property type="project" value="TreeGrafter"/>
</dbReference>
<keyword evidence="18" id="KW-1185">Reference proteome</keyword>
<dbReference type="InterPro" id="IPR013785">
    <property type="entry name" value="Aldolase_TIM"/>
</dbReference>
<evidence type="ECO:0000256" key="11">
    <source>
        <dbReference type="ARBA" id="ARBA00047334"/>
    </source>
</evidence>
<dbReference type="GO" id="GO:0008902">
    <property type="term" value="F:hydroxymethylpyrimidine kinase activity"/>
    <property type="evidence" value="ECO:0007669"/>
    <property type="project" value="UniProtKB-EC"/>
</dbReference>
<reference evidence="17" key="3">
    <citation type="submission" date="2021-06" db="EMBL/GenBank/DDBJ databases">
        <title>Genomic Description and Analysis of Intracellular Bacteria, Candidatus Berkiella cookevillensis and Candidatus Berkiella aquae.</title>
        <authorList>
            <person name="Kidane D.T."/>
            <person name="Mehari Y.T."/>
            <person name="Rice F.C."/>
            <person name="Arivett B.A."/>
            <person name="Farone A.L."/>
            <person name="Berk S.G."/>
            <person name="Farone M.B."/>
        </authorList>
    </citation>
    <scope>NUCLEOTIDE SEQUENCE</scope>
    <source>
        <strain evidence="17">HT99</strain>
    </source>
</reference>
<dbReference type="PANTHER" id="PTHR20858:SF17">
    <property type="entry name" value="HYDROXYMETHYLPYRIMIDINE_PHOSPHOMETHYLPYRIMIDINE KINASE THI20-RELATED"/>
    <property type="match status" value="1"/>
</dbReference>
<name>A0A0Q9YWU1_9GAMM</name>
<feature type="domain" description="Thiamine phosphate synthase/TenI" evidence="14">
    <location>
        <begin position="298"/>
        <end position="464"/>
    </location>
</feature>
<dbReference type="GO" id="GO:0009229">
    <property type="term" value="P:thiamine diphosphate biosynthetic process"/>
    <property type="evidence" value="ECO:0007669"/>
    <property type="project" value="UniProtKB-UniPathway"/>
</dbReference>
<keyword evidence="9" id="KW-0784">Thiamine biosynthesis</keyword>
<keyword evidence="7" id="KW-0067">ATP-binding</keyword>